<accession>A0A845MG54</accession>
<dbReference type="InterPro" id="IPR020904">
    <property type="entry name" value="Sc_DH/Rdtase_CS"/>
</dbReference>
<dbReference type="GO" id="GO:0048038">
    <property type="term" value="F:quinone binding"/>
    <property type="evidence" value="ECO:0007669"/>
    <property type="project" value="TreeGrafter"/>
</dbReference>
<dbReference type="FunFam" id="3.40.50.720:FF:000084">
    <property type="entry name" value="Short-chain dehydrogenase reductase"/>
    <property type="match status" value="1"/>
</dbReference>
<comment type="caution">
    <text evidence="3">The sequence shown here is derived from an EMBL/GenBank/DDBJ whole genome shotgun (WGS) entry which is preliminary data.</text>
</comment>
<name>A0A845MG54_9PROT</name>
<dbReference type="OrthoDB" id="9790146at2"/>
<dbReference type="GO" id="GO:0047936">
    <property type="term" value="F:glucose 1-dehydrogenase [NAD(P)+] activity"/>
    <property type="evidence" value="ECO:0007669"/>
    <property type="project" value="UniProtKB-EC"/>
</dbReference>
<organism evidence="3 4">
    <name type="scientific">Sneathiella chungangensis</name>
    <dbReference type="NCBI Taxonomy" id="1418234"/>
    <lineage>
        <taxon>Bacteria</taxon>
        <taxon>Pseudomonadati</taxon>
        <taxon>Pseudomonadota</taxon>
        <taxon>Alphaproteobacteria</taxon>
        <taxon>Sneathiellales</taxon>
        <taxon>Sneathiellaceae</taxon>
        <taxon>Sneathiella</taxon>
    </lineage>
</organism>
<protein>
    <submittedName>
        <fullName evidence="3">Glucose 1-dehydrogenase</fullName>
        <ecNumber evidence="3">1.1.1.47</ecNumber>
    </submittedName>
</protein>
<dbReference type="InterPro" id="IPR002347">
    <property type="entry name" value="SDR_fam"/>
</dbReference>
<dbReference type="RefSeq" id="WP_161339101.1">
    <property type="nucleotide sequence ID" value="NZ_JBHSDG010000004.1"/>
</dbReference>
<dbReference type="PRINTS" id="PR00081">
    <property type="entry name" value="GDHRDH"/>
</dbReference>
<dbReference type="EMBL" id="WTVA01000004">
    <property type="protein sequence ID" value="MZR22645.1"/>
    <property type="molecule type" value="Genomic_DNA"/>
</dbReference>
<dbReference type="Proteomes" id="UP000445696">
    <property type="component" value="Unassembled WGS sequence"/>
</dbReference>
<dbReference type="AlphaFoldDB" id="A0A845MG54"/>
<keyword evidence="2 3" id="KW-0560">Oxidoreductase</keyword>
<dbReference type="PANTHER" id="PTHR42760:SF133">
    <property type="entry name" value="3-OXOACYL-[ACYL-CARRIER-PROTEIN] REDUCTASE"/>
    <property type="match status" value="1"/>
</dbReference>
<dbReference type="GO" id="GO:0006633">
    <property type="term" value="P:fatty acid biosynthetic process"/>
    <property type="evidence" value="ECO:0007669"/>
    <property type="project" value="TreeGrafter"/>
</dbReference>
<evidence type="ECO:0000313" key="4">
    <source>
        <dbReference type="Proteomes" id="UP000445696"/>
    </source>
</evidence>
<dbReference type="Gene3D" id="3.40.50.720">
    <property type="entry name" value="NAD(P)-binding Rossmann-like Domain"/>
    <property type="match status" value="1"/>
</dbReference>
<reference evidence="3 4" key="1">
    <citation type="journal article" date="2014" name="Int. J. Syst. Evol. Microbiol.">
        <title>Sneathiella chungangensis sp. nov., isolated from a marine sand, and emended description of the genus Sneathiella.</title>
        <authorList>
            <person name="Siamphan C."/>
            <person name="Kim H."/>
            <person name="Lee J.S."/>
            <person name="Kim W."/>
        </authorList>
    </citation>
    <scope>NUCLEOTIDE SEQUENCE [LARGE SCALE GENOMIC DNA]</scope>
    <source>
        <strain evidence="3 4">KCTC 32476</strain>
    </source>
</reference>
<dbReference type="PRINTS" id="PR00080">
    <property type="entry name" value="SDRFAMILY"/>
</dbReference>
<keyword evidence="4" id="KW-1185">Reference proteome</keyword>
<dbReference type="EC" id="1.1.1.47" evidence="3"/>
<evidence type="ECO:0000256" key="2">
    <source>
        <dbReference type="ARBA" id="ARBA00023002"/>
    </source>
</evidence>
<sequence length="256" mass="26573">MRLKNKVAIVTGAAQGIGFSVAELFLREGAVVYLADVNSDAVAAAAAKLGGSAIAKSCDVSKKAACSQLVEDVMKEQGHLDILVNNAGILRTGDVLEISEEDFDAVLGVNLKGAFLLSQAAGKVMVDQETGGSIINMSSVNALLTIPNILPYNVSKGGLNQLTRVMAVALAQRGVRVNGVGPGSIATEMLEKVMEDDAARHAILSRTPMGRTGTPEEIARVALFLASEDSSYVTGQIIYADGGRLGLNYTSPVPAA</sequence>
<dbReference type="SUPFAM" id="SSF51735">
    <property type="entry name" value="NAD(P)-binding Rossmann-fold domains"/>
    <property type="match status" value="1"/>
</dbReference>
<dbReference type="InterPro" id="IPR036291">
    <property type="entry name" value="NAD(P)-bd_dom_sf"/>
</dbReference>
<dbReference type="CDD" id="cd05233">
    <property type="entry name" value="SDR_c"/>
    <property type="match status" value="1"/>
</dbReference>
<dbReference type="NCBIfam" id="NF005559">
    <property type="entry name" value="PRK07231.1"/>
    <property type="match status" value="1"/>
</dbReference>
<comment type="similarity">
    <text evidence="1">Belongs to the short-chain dehydrogenases/reductases (SDR) family.</text>
</comment>
<dbReference type="PANTHER" id="PTHR42760">
    <property type="entry name" value="SHORT-CHAIN DEHYDROGENASES/REDUCTASES FAMILY MEMBER"/>
    <property type="match status" value="1"/>
</dbReference>
<dbReference type="Pfam" id="PF13561">
    <property type="entry name" value="adh_short_C2"/>
    <property type="match status" value="1"/>
</dbReference>
<evidence type="ECO:0000256" key="1">
    <source>
        <dbReference type="ARBA" id="ARBA00006484"/>
    </source>
</evidence>
<dbReference type="PROSITE" id="PS00061">
    <property type="entry name" value="ADH_SHORT"/>
    <property type="match status" value="1"/>
</dbReference>
<evidence type="ECO:0000313" key="3">
    <source>
        <dbReference type="EMBL" id="MZR22645.1"/>
    </source>
</evidence>
<proteinExistence type="inferred from homology"/>
<gene>
    <name evidence="3" type="ORF">GQF03_09890</name>
</gene>